<keyword evidence="3" id="KW-1185">Reference proteome</keyword>
<feature type="compositionally biased region" description="Pro residues" evidence="1">
    <location>
        <begin position="188"/>
        <end position="202"/>
    </location>
</feature>
<dbReference type="Proteomes" id="UP000440578">
    <property type="component" value="Unassembled WGS sequence"/>
</dbReference>
<evidence type="ECO:0000313" key="2">
    <source>
        <dbReference type="EMBL" id="KAF0308845.1"/>
    </source>
</evidence>
<comment type="caution">
    <text evidence="2">The sequence shown here is derived from an EMBL/GenBank/DDBJ whole genome shotgun (WGS) entry which is preliminary data.</text>
</comment>
<protein>
    <submittedName>
        <fullName evidence="2">Uncharacterized protein</fullName>
    </submittedName>
</protein>
<dbReference type="AlphaFoldDB" id="A0A6A4WPX8"/>
<organism evidence="2 3">
    <name type="scientific">Amphibalanus amphitrite</name>
    <name type="common">Striped barnacle</name>
    <name type="synonym">Balanus amphitrite</name>
    <dbReference type="NCBI Taxonomy" id="1232801"/>
    <lineage>
        <taxon>Eukaryota</taxon>
        <taxon>Metazoa</taxon>
        <taxon>Ecdysozoa</taxon>
        <taxon>Arthropoda</taxon>
        <taxon>Crustacea</taxon>
        <taxon>Multicrustacea</taxon>
        <taxon>Cirripedia</taxon>
        <taxon>Thoracica</taxon>
        <taxon>Thoracicalcarea</taxon>
        <taxon>Balanomorpha</taxon>
        <taxon>Balanoidea</taxon>
        <taxon>Balanidae</taxon>
        <taxon>Amphibalaninae</taxon>
        <taxon>Amphibalanus</taxon>
    </lineage>
</organism>
<reference evidence="2 3" key="1">
    <citation type="submission" date="2019-07" db="EMBL/GenBank/DDBJ databases">
        <title>Draft genome assembly of a fouling barnacle, Amphibalanus amphitrite (Darwin, 1854): The first reference genome for Thecostraca.</title>
        <authorList>
            <person name="Kim W."/>
        </authorList>
    </citation>
    <scope>NUCLEOTIDE SEQUENCE [LARGE SCALE GENOMIC DNA]</scope>
    <source>
        <strain evidence="2">SNU_AA5</strain>
        <tissue evidence="2">Soma without cirri and trophi</tissue>
    </source>
</reference>
<evidence type="ECO:0000313" key="3">
    <source>
        <dbReference type="Proteomes" id="UP000440578"/>
    </source>
</evidence>
<evidence type="ECO:0000256" key="1">
    <source>
        <dbReference type="SAM" id="MobiDB-lite"/>
    </source>
</evidence>
<feature type="region of interest" description="Disordered" evidence="1">
    <location>
        <begin position="160"/>
        <end position="203"/>
    </location>
</feature>
<proteinExistence type="predicted"/>
<dbReference type="EMBL" id="VIIS01000459">
    <property type="protein sequence ID" value="KAF0308845.1"/>
    <property type="molecule type" value="Genomic_DNA"/>
</dbReference>
<name>A0A6A4WPX8_AMPAM</name>
<sequence>MHLDSTDDSEDESALALAGSAGTLRVGDVVVARYRGVEYPALLTRLESRKATVKFICDLVKFKKAFSIGIRRKSCRPFTYEEKVRCESAANSADPVVAETLRLSLEAVEELEASRASGEVDDPEEFLKTRCDYIVRLRGNSASPQKAQVPSPAAVNALHFSPLKPSESPTGTDADSGGSDDEISVVSPSPPPPQPPPAPLPPHLLEEQRAYAARLLEVIESEKCDCRLRAVHAGRAPSWRRDAYRSGARRLLIASSCLGDLESFGEMAERAAGPAPRAAGGRRTAAAAV</sequence>
<gene>
    <name evidence="2" type="ORF">FJT64_002120</name>
</gene>
<accession>A0A6A4WPX8</accession>